<comment type="similarity">
    <text evidence="4">Belongs to the HARBI1 family.</text>
</comment>
<dbReference type="PRINTS" id="PR02086">
    <property type="entry name" value="PUTNUCHARBI1"/>
</dbReference>
<dbReference type="KEGG" id="alim:106531244"/>
<dbReference type="GO" id="GO:0005737">
    <property type="term" value="C:cytoplasm"/>
    <property type="evidence" value="ECO:0007669"/>
    <property type="project" value="UniProtKB-SubCell"/>
</dbReference>
<dbReference type="GO" id="GO:0016787">
    <property type="term" value="F:hydrolase activity"/>
    <property type="evidence" value="ECO:0007669"/>
    <property type="project" value="UniProtKB-KW"/>
</dbReference>
<evidence type="ECO:0000256" key="5">
    <source>
        <dbReference type="ARBA" id="ARBA00015519"/>
    </source>
</evidence>
<protein>
    <recommendedName>
        <fullName evidence="5">Putative nuclease HARBI1</fullName>
    </recommendedName>
    <alternativeName>
        <fullName evidence="11">Harbinger transposase-derived nuclease</fullName>
    </alternativeName>
</protein>
<organism evidence="14 15">
    <name type="scientific">Austrofundulus limnaeus</name>
    <name type="common">Annual killifish</name>
    <dbReference type="NCBI Taxonomy" id="52670"/>
    <lineage>
        <taxon>Eukaryota</taxon>
        <taxon>Metazoa</taxon>
        <taxon>Chordata</taxon>
        <taxon>Craniata</taxon>
        <taxon>Vertebrata</taxon>
        <taxon>Euteleostomi</taxon>
        <taxon>Actinopterygii</taxon>
        <taxon>Neopterygii</taxon>
        <taxon>Teleostei</taxon>
        <taxon>Neoteleostei</taxon>
        <taxon>Acanthomorphata</taxon>
        <taxon>Ovalentaria</taxon>
        <taxon>Atherinomorphae</taxon>
        <taxon>Cyprinodontiformes</taxon>
        <taxon>Rivulidae</taxon>
        <taxon>Austrofundulus</taxon>
    </lineage>
</organism>
<accession>A0A2I4CR77</accession>
<evidence type="ECO:0000256" key="4">
    <source>
        <dbReference type="ARBA" id="ARBA00006958"/>
    </source>
</evidence>
<dbReference type="InterPro" id="IPR045249">
    <property type="entry name" value="HARBI1-like"/>
</dbReference>
<dbReference type="PANTHER" id="PTHR22930:SF85">
    <property type="entry name" value="GH03217P-RELATED"/>
    <property type="match status" value="1"/>
</dbReference>
<sequence length="325" mass="36439">MAELLLLDALPRQALGRARVFQEHTDLLAESDEWLLSRFRLPLHVLLQICTVLEPQLARQTKRSNPIPPHLQILTSLGFLATGTFQREMGDGSGVSQSSVSLALPLVIKFLLKLTPRYITFPNTAAEQIQIKTDFHAIAGLPNTIGAIDCTHIRIKAPSPDAFPFLNRKQYHSINVQIISDSKYKLLNVVARWQEERTTHLCCKTAQVAYVLRKVRMEMAGDRGYALASWLMTPLTIPQTRQECLYNQLHTRTRAVVERTIGVLKARWMCLDTAGGKLLYTSEKACQIILACCILHNIAVKEGVPFPDPAPAEEMPQDPPHGPHQ</sequence>
<keyword evidence="7" id="KW-0540">Nuclease</keyword>
<dbReference type="AlphaFoldDB" id="A0A2I4CR77"/>
<keyword evidence="6" id="KW-0963">Cytoplasm</keyword>
<evidence type="ECO:0000256" key="7">
    <source>
        <dbReference type="ARBA" id="ARBA00022722"/>
    </source>
</evidence>
<gene>
    <name evidence="15" type="primary">LOC106531244</name>
</gene>
<evidence type="ECO:0000259" key="13">
    <source>
        <dbReference type="Pfam" id="PF13359"/>
    </source>
</evidence>
<evidence type="ECO:0000256" key="1">
    <source>
        <dbReference type="ARBA" id="ARBA00001968"/>
    </source>
</evidence>
<keyword evidence="10" id="KW-0539">Nucleus</keyword>
<dbReference type="InterPro" id="IPR027806">
    <property type="entry name" value="HARBI1_dom"/>
</dbReference>
<dbReference type="GO" id="GO:0046872">
    <property type="term" value="F:metal ion binding"/>
    <property type="evidence" value="ECO:0007669"/>
    <property type="project" value="UniProtKB-KW"/>
</dbReference>
<dbReference type="InParanoid" id="A0A2I4CR77"/>
<dbReference type="PANTHER" id="PTHR22930">
    <property type="match status" value="1"/>
</dbReference>
<dbReference type="Pfam" id="PF13359">
    <property type="entry name" value="DDE_Tnp_4"/>
    <property type="match status" value="1"/>
</dbReference>
<comment type="cofactor">
    <cofactor evidence="1">
        <name>a divalent metal cation</name>
        <dbReference type="ChEBI" id="CHEBI:60240"/>
    </cofactor>
</comment>
<evidence type="ECO:0000256" key="9">
    <source>
        <dbReference type="ARBA" id="ARBA00022801"/>
    </source>
</evidence>
<keyword evidence="14" id="KW-1185">Reference proteome</keyword>
<reference evidence="15" key="1">
    <citation type="submission" date="2025-08" db="UniProtKB">
        <authorList>
            <consortium name="RefSeq"/>
        </authorList>
    </citation>
    <scope>IDENTIFICATION</scope>
    <source>
        <strain evidence="15">Quisiro</strain>
        <tissue evidence="15">Liver</tissue>
    </source>
</reference>
<comment type="subcellular location">
    <subcellularLocation>
        <location evidence="3">Cytoplasm</location>
    </subcellularLocation>
    <subcellularLocation>
        <location evidence="2">Nucleus</location>
    </subcellularLocation>
</comment>
<evidence type="ECO:0000256" key="11">
    <source>
        <dbReference type="ARBA" id="ARBA00030126"/>
    </source>
</evidence>
<dbReference type="GeneID" id="106531244"/>
<dbReference type="OrthoDB" id="8419140at2759"/>
<comment type="function">
    <text evidence="12">Transposase-derived protein that may have nuclease activity. Does not have transposase activity.</text>
</comment>
<name>A0A2I4CR77_AUSLI</name>
<evidence type="ECO:0000256" key="8">
    <source>
        <dbReference type="ARBA" id="ARBA00022723"/>
    </source>
</evidence>
<dbReference type="Proteomes" id="UP000192220">
    <property type="component" value="Unplaced"/>
</dbReference>
<evidence type="ECO:0000313" key="15">
    <source>
        <dbReference type="RefSeq" id="XP_013882495.1"/>
    </source>
</evidence>
<dbReference type="InterPro" id="IPR026103">
    <property type="entry name" value="HARBI1_animal"/>
</dbReference>
<dbReference type="GO" id="GO:0005634">
    <property type="term" value="C:nucleus"/>
    <property type="evidence" value="ECO:0007669"/>
    <property type="project" value="UniProtKB-SubCell"/>
</dbReference>
<feature type="domain" description="DDE Tnp4" evidence="13">
    <location>
        <begin position="148"/>
        <end position="297"/>
    </location>
</feature>
<dbReference type="RefSeq" id="XP_013882495.1">
    <property type="nucleotide sequence ID" value="XM_014027041.1"/>
</dbReference>
<proteinExistence type="inferred from homology"/>
<evidence type="ECO:0000313" key="14">
    <source>
        <dbReference type="Proteomes" id="UP000192220"/>
    </source>
</evidence>
<evidence type="ECO:0000256" key="2">
    <source>
        <dbReference type="ARBA" id="ARBA00004123"/>
    </source>
</evidence>
<dbReference type="GO" id="GO:0004518">
    <property type="term" value="F:nuclease activity"/>
    <property type="evidence" value="ECO:0007669"/>
    <property type="project" value="UniProtKB-KW"/>
</dbReference>
<evidence type="ECO:0000256" key="6">
    <source>
        <dbReference type="ARBA" id="ARBA00022490"/>
    </source>
</evidence>
<evidence type="ECO:0000256" key="10">
    <source>
        <dbReference type="ARBA" id="ARBA00023242"/>
    </source>
</evidence>
<keyword evidence="9" id="KW-0378">Hydrolase</keyword>
<keyword evidence="8" id="KW-0479">Metal-binding</keyword>
<evidence type="ECO:0000256" key="3">
    <source>
        <dbReference type="ARBA" id="ARBA00004496"/>
    </source>
</evidence>
<evidence type="ECO:0000256" key="12">
    <source>
        <dbReference type="ARBA" id="ARBA00045850"/>
    </source>
</evidence>
<dbReference type="STRING" id="52670.A0A2I4CR77"/>